<accession>A0A7C9NMM8</accession>
<dbReference type="InterPro" id="IPR029063">
    <property type="entry name" value="SAM-dependent_MTases_sf"/>
</dbReference>
<feature type="domain" description="Methyltransferase" evidence="3">
    <location>
        <begin position="49"/>
        <end position="139"/>
    </location>
</feature>
<dbReference type="SUPFAM" id="SSF53335">
    <property type="entry name" value="S-adenosyl-L-methionine-dependent methyltransferases"/>
    <property type="match status" value="1"/>
</dbReference>
<dbReference type="GO" id="GO:0008168">
    <property type="term" value="F:methyltransferase activity"/>
    <property type="evidence" value="ECO:0007669"/>
    <property type="project" value="UniProtKB-KW"/>
</dbReference>
<dbReference type="EMBL" id="WXEW01000003">
    <property type="protein sequence ID" value="NAS22296.1"/>
    <property type="molecule type" value="Genomic_DNA"/>
</dbReference>
<dbReference type="Proteomes" id="UP000479526">
    <property type="component" value="Unassembled WGS sequence"/>
</dbReference>
<keyword evidence="5" id="KW-1185">Reference proteome</keyword>
<gene>
    <name evidence="4" type="ORF">GT755_11445</name>
</gene>
<dbReference type="Pfam" id="PF13649">
    <property type="entry name" value="Methyltransf_25"/>
    <property type="match status" value="1"/>
</dbReference>
<evidence type="ECO:0000256" key="2">
    <source>
        <dbReference type="ARBA" id="ARBA00022679"/>
    </source>
</evidence>
<protein>
    <submittedName>
        <fullName evidence="4">Methyltransferase domain-containing protein</fullName>
    </submittedName>
</protein>
<dbReference type="GO" id="GO:0032259">
    <property type="term" value="P:methylation"/>
    <property type="evidence" value="ECO:0007669"/>
    <property type="project" value="UniProtKB-KW"/>
</dbReference>
<dbReference type="PANTHER" id="PTHR43861:SF1">
    <property type="entry name" value="TRANS-ACONITATE 2-METHYLTRANSFERASE"/>
    <property type="match status" value="1"/>
</dbReference>
<comment type="caution">
    <text evidence="4">The sequence shown here is derived from an EMBL/GenBank/DDBJ whole genome shotgun (WGS) entry which is preliminary data.</text>
</comment>
<name>A0A7C9NMM8_9ACTN</name>
<organism evidence="4 5">
    <name type="scientific">Herbidospora solisilvae</name>
    <dbReference type="NCBI Taxonomy" id="2696284"/>
    <lineage>
        <taxon>Bacteria</taxon>
        <taxon>Bacillati</taxon>
        <taxon>Actinomycetota</taxon>
        <taxon>Actinomycetes</taxon>
        <taxon>Streptosporangiales</taxon>
        <taxon>Streptosporangiaceae</taxon>
        <taxon>Herbidospora</taxon>
    </lineage>
</organism>
<proteinExistence type="predicted"/>
<keyword evidence="2 4" id="KW-0808">Transferase</keyword>
<dbReference type="AlphaFoldDB" id="A0A7C9NMM8"/>
<dbReference type="Gene3D" id="3.40.50.150">
    <property type="entry name" value="Vaccinia Virus protein VP39"/>
    <property type="match status" value="1"/>
</dbReference>
<sequence>MPDFLTETRAGYDALVAEYVDLFMDDLETNPFDQSVLQLFTDLVPPGKVLEAGCGPGRITSWLHRRGLDISGVDLSPGMLAHARATFPDIVFSEGDMRSLDVPDASLSGLVAWYSIIHIPAELLPGVFAEFRRVLAPGGLLLVAFQVGDEILRVRDIDFRRLDPAVVTGLLAEAGFTPVAQGSREPRETEKVPQAWLLARAGQAVLG</sequence>
<reference evidence="4 5" key="1">
    <citation type="submission" date="2020-01" db="EMBL/GenBank/DDBJ databases">
        <title>Herbidospora sp. NEAU-GS84 nov., a novel actinomycete isolated from soil.</title>
        <authorList>
            <person name="Han L."/>
        </authorList>
    </citation>
    <scope>NUCLEOTIDE SEQUENCE [LARGE SCALE GENOMIC DNA]</scope>
    <source>
        <strain evidence="4 5">NEAU-GS84</strain>
    </source>
</reference>
<evidence type="ECO:0000313" key="5">
    <source>
        <dbReference type="Proteomes" id="UP000479526"/>
    </source>
</evidence>
<dbReference type="CDD" id="cd02440">
    <property type="entry name" value="AdoMet_MTases"/>
    <property type="match status" value="1"/>
</dbReference>
<evidence type="ECO:0000256" key="1">
    <source>
        <dbReference type="ARBA" id="ARBA00022603"/>
    </source>
</evidence>
<dbReference type="InterPro" id="IPR041698">
    <property type="entry name" value="Methyltransf_25"/>
</dbReference>
<dbReference type="RefSeq" id="WP_161479690.1">
    <property type="nucleotide sequence ID" value="NZ_WXEW01000003.1"/>
</dbReference>
<evidence type="ECO:0000259" key="3">
    <source>
        <dbReference type="Pfam" id="PF13649"/>
    </source>
</evidence>
<evidence type="ECO:0000313" key="4">
    <source>
        <dbReference type="EMBL" id="NAS22296.1"/>
    </source>
</evidence>
<keyword evidence="1 4" id="KW-0489">Methyltransferase</keyword>
<dbReference type="PANTHER" id="PTHR43861">
    <property type="entry name" value="TRANS-ACONITATE 2-METHYLTRANSFERASE-RELATED"/>
    <property type="match status" value="1"/>
</dbReference>